<proteinExistence type="predicted"/>
<evidence type="ECO:0000313" key="2">
    <source>
        <dbReference type="EMBL" id="MBB3115365.1"/>
    </source>
</evidence>
<sequence length="322" mass="33492">MGADRAAGTTGRAQQAEDIPVAAPSGDVQEGVAPLTPEGQLTQLVQFMEDSYPEMWEAVAAGPGEGDDTAARTDRVERLWARLPDLLSHSSQLVLGAGLDHSMPGVAFTRTGPEPTPFAVPGTQVTGTVLTPSGVPTPRTGAVAVALHGGPGWFGDGASHDQLWLPLFAALAEQSGVTVVDLVHPLPVPPAAVARAVAAVRDRFPDAPGVGSVVFGSGMRALREVEVDWLVAFSPRVGDDGPLPPGTAGTPVFLSAADADTTGTPPDVASRVFHDAGAQVEERHYVSDHLVAPPAEWRRRVLDAARWMATRPSPGVHRGPLV</sequence>
<gene>
    <name evidence="2" type="ORF">FHU32_000569</name>
</gene>
<evidence type="ECO:0000256" key="1">
    <source>
        <dbReference type="SAM" id="MobiDB-lite"/>
    </source>
</evidence>
<comment type="caution">
    <text evidence="2">The sequence shown here is derived from an EMBL/GenBank/DDBJ whole genome shotgun (WGS) entry which is preliminary data.</text>
</comment>
<accession>A0A8I0CNF4</accession>
<reference evidence="2" key="1">
    <citation type="submission" date="2020-08" db="EMBL/GenBank/DDBJ databases">
        <title>Sequencing the genomes of 1000 actinobacteria strains.</title>
        <authorList>
            <person name="Klenk H.-P."/>
        </authorList>
    </citation>
    <scope>NUCLEOTIDE SEQUENCE</scope>
    <source>
        <strain evidence="2">DSM 20582</strain>
    </source>
</reference>
<organism evidence="2 3">
    <name type="scientific">Corynebacterium bovis DSM 20582 = CIP 54.80</name>
    <dbReference type="NCBI Taxonomy" id="927655"/>
    <lineage>
        <taxon>Bacteria</taxon>
        <taxon>Bacillati</taxon>
        <taxon>Actinomycetota</taxon>
        <taxon>Actinomycetes</taxon>
        <taxon>Mycobacteriales</taxon>
        <taxon>Corynebacteriaceae</taxon>
        <taxon>Corynebacterium</taxon>
    </lineage>
</organism>
<dbReference type="InterPro" id="IPR029058">
    <property type="entry name" value="AB_hydrolase_fold"/>
</dbReference>
<feature type="region of interest" description="Disordered" evidence="1">
    <location>
        <begin position="1"/>
        <end position="30"/>
    </location>
</feature>
<feature type="compositionally biased region" description="Low complexity" evidence="1">
    <location>
        <begin position="1"/>
        <end position="13"/>
    </location>
</feature>
<dbReference type="Proteomes" id="UP000612712">
    <property type="component" value="Unassembled WGS sequence"/>
</dbReference>
<dbReference type="SUPFAM" id="SSF53474">
    <property type="entry name" value="alpha/beta-Hydrolases"/>
    <property type="match status" value="1"/>
</dbReference>
<dbReference type="AlphaFoldDB" id="A0A8I0CNF4"/>
<dbReference type="RefSeq" id="WP_010264091.1">
    <property type="nucleotide sequence ID" value="NZ_AENJ01000003.1"/>
</dbReference>
<dbReference type="EMBL" id="JACHWT010000002">
    <property type="protein sequence ID" value="MBB3115365.1"/>
    <property type="molecule type" value="Genomic_DNA"/>
</dbReference>
<dbReference type="Gene3D" id="3.40.50.1820">
    <property type="entry name" value="alpha/beta hydrolase"/>
    <property type="match status" value="1"/>
</dbReference>
<protein>
    <submittedName>
        <fullName evidence="2">Uncharacterized protein</fullName>
    </submittedName>
</protein>
<evidence type="ECO:0000313" key="3">
    <source>
        <dbReference type="Proteomes" id="UP000612712"/>
    </source>
</evidence>
<name>A0A8I0CNF4_9CORY</name>